<comment type="caution">
    <text evidence="2">The sequence shown here is derived from an EMBL/GenBank/DDBJ whole genome shotgun (WGS) entry which is preliminary data.</text>
</comment>
<evidence type="ECO:0008006" key="4">
    <source>
        <dbReference type="Google" id="ProtNLM"/>
    </source>
</evidence>
<feature type="signal peptide" evidence="1">
    <location>
        <begin position="1"/>
        <end position="19"/>
    </location>
</feature>
<protein>
    <recommendedName>
        <fullName evidence="4">DUF19 domain-containing protein</fullName>
    </recommendedName>
</protein>
<name>A0AAD8BHB1_BIOPF</name>
<dbReference type="PANTHER" id="PTHR37431:SF3">
    <property type="entry name" value="DUF19 DOMAIN-CONTAINING PROTEIN"/>
    <property type="match status" value="1"/>
</dbReference>
<dbReference type="AlphaFoldDB" id="A0AAD8BHB1"/>
<gene>
    <name evidence="2" type="ORF">Bpfe_015958</name>
</gene>
<proteinExistence type="predicted"/>
<evidence type="ECO:0000313" key="3">
    <source>
        <dbReference type="Proteomes" id="UP001233172"/>
    </source>
</evidence>
<dbReference type="PANTHER" id="PTHR37431">
    <property type="entry name" value="PROTEIN CBG06927"/>
    <property type="match status" value="1"/>
</dbReference>
<reference evidence="2" key="2">
    <citation type="submission" date="2023-04" db="EMBL/GenBank/DDBJ databases">
        <authorList>
            <person name="Bu L."/>
            <person name="Lu L."/>
            <person name="Laidemitt M.R."/>
            <person name="Zhang S.M."/>
            <person name="Mutuku M."/>
            <person name="Mkoji G."/>
            <person name="Steinauer M."/>
            <person name="Loker E.S."/>
        </authorList>
    </citation>
    <scope>NUCLEOTIDE SEQUENCE</scope>
    <source>
        <strain evidence="2">KasaAsao</strain>
        <tissue evidence="2">Whole Snail</tissue>
    </source>
</reference>
<keyword evidence="1" id="KW-0732">Signal</keyword>
<feature type="chain" id="PRO_5041911745" description="DUF19 domain-containing protein" evidence="1">
    <location>
        <begin position="20"/>
        <end position="210"/>
    </location>
</feature>
<organism evidence="2 3">
    <name type="scientific">Biomphalaria pfeifferi</name>
    <name type="common">Bloodfluke planorb</name>
    <name type="synonym">Freshwater snail</name>
    <dbReference type="NCBI Taxonomy" id="112525"/>
    <lineage>
        <taxon>Eukaryota</taxon>
        <taxon>Metazoa</taxon>
        <taxon>Spiralia</taxon>
        <taxon>Lophotrochozoa</taxon>
        <taxon>Mollusca</taxon>
        <taxon>Gastropoda</taxon>
        <taxon>Heterobranchia</taxon>
        <taxon>Euthyneura</taxon>
        <taxon>Panpulmonata</taxon>
        <taxon>Hygrophila</taxon>
        <taxon>Lymnaeoidea</taxon>
        <taxon>Planorbidae</taxon>
        <taxon>Biomphalaria</taxon>
    </lineage>
</organism>
<reference evidence="2" key="1">
    <citation type="journal article" date="2023" name="PLoS Negl. Trop. Dis.">
        <title>A genome sequence for Biomphalaria pfeifferi, the major vector snail for the human-infecting parasite Schistosoma mansoni.</title>
        <authorList>
            <person name="Bu L."/>
            <person name="Lu L."/>
            <person name="Laidemitt M.R."/>
            <person name="Zhang S.M."/>
            <person name="Mutuku M."/>
            <person name="Mkoji G."/>
            <person name="Steinauer M."/>
            <person name="Loker E.S."/>
        </authorList>
    </citation>
    <scope>NUCLEOTIDE SEQUENCE</scope>
    <source>
        <strain evidence="2">KasaAsao</strain>
    </source>
</reference>
<dbReference type="Proteomes" id="UP001233172">
    <property type="component" value="Unassembled WGS sequence"/>
</dbReference>
<sequence length="210" mass="23343">MWLRTVFLCNLVFLYTSLARLQTSKSRKGCASLRTCLEPFPMLVDLIQKDKAGALATLTYGVLLDSVCSKQMSLIECISKSPCEIFNKYYVSHAVRDTLEFICGEGRDVLMSEAGCFSRDDFEWGAYQCSRAMRLESDIATLQLQTTVNLAKQDKPSQTVTGLCGVFQNLLNCIHINAERTCSKKAANFTRSVFKKTVGPFAKGLGCSLK</sequence>
<evidence type="ECO:0000256" key="1">
    <source>
        <dbReference type="SAM" id="SignalP"/>
    </source>
</evidence>
<dbReference type="EMBL" id="JASAOG010000076">
    <property type="protein sequence ID" value="KAK0054613.1"/>
    <property type="molecule type" value="Genomic_DNA"/>
</dbReference>
<evidence type="ECO:0000313" key="2">
    <source>
        <dbReference type="EMBL" id="KAK0054613.1"/>
    </source>
</evidence>
<keyword evidence="3" id="KW-1185">Reference proteome</keyword>
<accession>A0AAD8BHB1</accession>